<evidence type="ECO:0000256" key="2">
    <source>
        <dbReference type="SAM" id="Phobius"/>
    </source>
</evidence>
<keyword evidence="2" id="KW-0472">Membrane</keyword>
<dbReference type="Pfam" id="PF06312">
    <property type="entry name" value="Neurexophilin"/>
    <property type="match status" value="1"/>
</dbReference>
<protein>
    <recommendedName>
        <fullName evidence="3">NXPE C-terminal domain-containing protein</fullName>
    </recommendedName>
</protein>
<feature type="domain" description="NXPE C-terminal" evidence="3">
    <location>
        <begin position="352"/>
        <end position="571"/>
    </location>
</feature>
<dbReference type="PANTHER" id="PTHR16165">
    <property type="entry name" value="NXPE FAMILY MEMBER"/>
    <property type="match status" value="1"/>
</dbReference>
<dbReference type="Pfam" id="PF24536">
    <property type="entry name" value="NXPE4_C"/>
    <property type="match status" value="1"/>
</dbReference>
<keyword evidence="2" id="KW-1133">Transmembrane helix</keyword>
<dbReference type="EMBL" id="OX395132">
    <property type="protein sequence ID" value="CAI5779954.1"/>
    <property type="molecule type" value="Genomic_DNA"/>
</dbReference>
<comment type="similarity">
    <text evidence="1">Belongs to the NXPE family.</text>
</comment>
<dbReference type="InterPro" id="IPR057106">
    <property type="entry name" value="NXPE4_C"/>
</dbReference>
<keyword evidence="2" id="KW-0812">Transmembrane</keyword>
<evidence type="ECO:0000313" key="5">
    <source>
        <dbReference type="Proteomes" id="UP001178461"/>
    </source>
</evidence>
<name>A0AA35KME7_9SAUR</name>
<reference evidence="4" key="1">
    <citation type="submission" date="2022-12" db="EMBL/GenBank/DDBJ databases">
        <authorList>
            <person name="Alioto T."/>
            <person name="Alioto T."/>
            <person name="Gomez Garrido J."/>
        </authorList>
    </citation>
    <scope>NUCLEOTIDE SEQUENCE</scope>
</reference>
<accession>A0AA35KME7</accession>
<evidence type="ECO:0000313" key="4">
    <source>
        <dbReference type="EMBL" id="CAI5779954.1"/>
    </source>
</evidence>
<dbReference type="Proteomes" id="UP001178461">
    <property type="component" value="Chromosome 7"/>
</dbReference>
<dbReference type="PANTHER" id="PTHR16165:SF23">
    <property type="entry name" value="NEUREXOPHILIN AND PC-ESTERASE DOMAIN FAMILY, MEMBER 5"/>
    <property type="match status" value="1"/>
</dbReference>
<dbReference type="AlphaFoldDB" id="A0AA35KME7"/>
<sequence length="574" mass="63405">MNGGAGASVEPRCVDFPVKSVILLLEVPVLYLYCRGQMPKTSWGLRPTPLLWLGLIFTAGMIYWFLSFDHFREKHMPPSPVGAKSLPDPFMESPELRALLQLLHWPAPPEDAVAFASSTSAEKSHYRLLQSQSNYTVGNMLLVSLEARDQRGQPKHYGGDFLRAKLHSPELKASVAGTVEDHKNGTYTLTFPLLWAGAVQVSVRLIYSSETVALLRRIRDSHPSTVTFRGYFVDPGQGSKEEVTECNVHPVSGPTCQYVDPGTGEHWFCARPQHHSCNDLVYHSTGIYKNVLSSAEKVFLSGAAAERIIPGSVPIIQVLPSHQLTVATSPPLPCHPGLALTNPSGFYYKDVWVSLGCSSRTFPTSDLALSCLRGKIVHMIGDSTLRQWWEFLLAFIPSVKHIDLHVTYKSGPLLAVEPAQGLVLRWRSHGVPLRTGKSKMADIHYLANELHALGGGPDMVVVFTLGVHFITFPVHVYVRRVHSIRQAVAQLLARSPQTTIVIKSANTGYTVYGSDWLSLQLDNILRAMFAGMKVAIVDAWAMTSCHYLPENIHPGKVIVQNEVNSFLSYVCPGK</sequence>
<dbReference type="SUPFAM" id="SSF81296">
    <property type="entry name" value="E set domains"/>
    <property type="match status" value="1"/>
</dbReference>
<keyword evidence="5" id="KW-1185">Reference proteome</keyword>
<gene>
    <name evidence="4" type="ORF">PODLI_1B013006</name>
</gene>
<dbReference type="Gene3D" id="2.60.40.10">
    <property type="entry name" value="Immunoglobulins"/>
    <property type="match status" value="1"/>
</dbReference>
<feature type="transmembrane region" description="Helical" evidence="2">
    <location>
        <begin position="49"/>
        <end position="66"/>
    </location>
</feature>
<dbReference type="InterPro" id="IPR026845">
    <property type="entry name" value="NXPH/NXPE"/>
</dbReference>
<dbReference type="InterPro" id="IPR013783">
    <property type="entry name" value="Ig-like_fold"/>
</dbReference>
<evidence type="ECO:0000256" key="1">
    <source>
        <dbReference type="ARBA" id="ARBA00005431"/>
    </source>
</evidence>
<dbReference type="InterPro" id="IPR014756">
    <property type="entry name" value="Ig_E-set"/>
</dbReference>
<organism evidence="4 5">
    <name type="scientific">Podarcis lilfordi</name>
    <name type="common">Lilford's wall lizard</name>
    <dbReference type="NCBI Taxonomy" id="74358"/>
    <lineage>
        <taxon>Eukaryota</taxon>
        <taxon>Metazoa</taxon>
        <taxon>Chordata</taxon>
        <taxon>Craniata</taxon>
        <taxon>Vertebrata</taxon>
        <taxon>Euteleostomi</taxon>
        <taxon>Lepidosauria</taxon>
        <taxon>Squamata</taxon>
        <taxon>Bifurcata</taxon>
        <taxon>Unidentata</taxon>
        <taxon>Episquamata</taxon>
        <taxon>Laterata</taxon>
        <taxon>Lacertibaenia</taxon>
        <taxon>Lacertidae</taxon>
        <taxon>Podarcis</taxon>
    </lineage>
</organism>
<evidence type="ECO:0000259" key="3">
    <source>
        <dbReference type="Pfam" id="PF24536"/>
    </source>
</evidence>
<proteinExistence type="inferred from homology"/>